<sequence length="1314" mass="139494">MNTGRTGRRLNEPGGSGTPVQGAPRKARKKPKTSPLPSPQPSPAPRNIGPIPRPYLALAPSPVSALSPSAIDQLTSTSQLVLPSSYLRTSHSPIIDAGGTGTGTGAGPSRPTTANGERTNSGSGAKRSRYAAGLLSPPTIVPGGSSSTPRVQTPQQAPANPRRRSADRDRPGQLTVRRSEERLRDLRQVNPSLSSLGQLGQILESGRLPDTPEEEQRPETTQQRRRRRVVRNEAGGLTRRPTVSSREEGRALGLARGASMRRTNVWDDIPEAGEPPPPFPFPTTSTNRLPPAFPLPVDDRNESDNTPRASSPVNVPPPERPRSPPPTFEQAIGLSPSPHMLTTTSAPPTPQPTTRPTLSLSTTLPAPVSHPTEDADTPTSASTSSPTSSHFVSAPSSPTRTVVTLDDEDLTEEERSDRRMWNADLLAGYSLEERVRREMGRRKTREQLGERRSSKEESSRRGSKAEGSRRGSKADPGPASQAAELTIGGIPEIGKNSQQPPSSEEPALNTALEEDSSTVAVPPTISIAATSQQPQVGETQLAPTEPPTVILTPPMPSQPFGSDSPAEGEEEDSRTPTEELARNPMEAEEQQSSGEVTAQPAPSRLEDKRANQTVFEHTSNAIVEAAVTATDTETSSTKKAIVPAGPPSPKSIPSDPPASRSPLLLDSRSVKETTGIQEESAKPSAVLLPPTDSSVSTSQTVDGSAANVKPVKSIPARRSSATTSPKATLLAPMLGMKRNSEPTIEPTLAKPLFKGGTWGYSPEIDVVARMEGFPGRTTGKPVEADDRKGITKTVSPEVMTGTLPPNREAALKRRDLRTIRTTPIPVAPIEPRPLKSTRPPLQSSLSSGPLIDLNDDGPVSRPSSQYMTLAHLAASSADLLELLEIAEEPVAESSAQAAARSAAAASLTSSTPSAVSTPRLDLRRQPSSDASLEALPSVVQASAESVAESIADSSESVVTKKRVPPPPPPPLKMRSAKEPASSEGDTTPKAISSPSERPRRPTIPTRRPPPPPPPPAVSVDRQTIAPPLPPRPPPPAFTSRPSHIRSDSTGSQTSSSNDTVVPHPEVKSPRFGLGLLGLRPRGPRPPPPPPPRPRKSWVKIVTSDLEEASLTLSPVTGSRPMAERTQSDFPRRTEDEDDDAQEISVASALGVDSMSGGVGGQGEARSLNRSASEVDMRRRGRGPSGGEREYTDLDLLVSRLEGSGREFEGFTQITTFLGPSKPPAASPEAIATLLPALINVDSRRTTPQGKVKLKLSLLGVRVSKCPICLSQFRGGEKAIMIPGCGHSGHEGCVLRWFREDGRCFVCREVLGGEE</sequence>
<dbReference type="RefSeq" id="XP_031860212.1">
    <property type="nucleotide sequence ID" value="XM_032005493.1"/>
</dbReference>
<feature type="compositionally biased region" description="Basic and acidic residues" evidence="4">
    <location>
        <begin position="164"/>
        <end position="187"/>
    </location>
</feature>
<feature type="compositionally biased region" description="Low complexity" evidence="4">
    <location>
        <begin position="354"/>
        <end position="367"/>
    </location>
</feature>
<keyword evidence="2" id="KW-0863">Zinc-finger</keyword>
<dbReference type="GO" id="GO:0008270">
    <property type="term" value="F:zinc ion binding"/>
    <property type="evidence" value="ECO:0007669"/>
    <property type="project" value="UniProtKB-KW"/>
</dbReference>
<keyword evidence="3" id="KW-0862">Zinc</keyword>
<dbReference type="GeneID" id="43589642"/>
<feature type="compositionally biased region" description="Low complexity" evidence="4">
    <location>
        <begin position="1047"/>
        <end position="1059"/>
    </location>
</feature>
<reference evidence="5" key="1">
    <citation type="submission" date="2017-08" db="EMBL/GenBank/DDBJ databases">
        <authorList>
            <person name="Cuomo C."/>
            <person name="Billmyre B."/>
            <person name="Heitman J."/>
        </authorList>
    </citation>
    <scope>NUCLEOTIDE SEQUENCE</scope>
    <source>
        <strain evidence="5">CBS 12478</strain>
    </source>
</reference>
<dbReference type="SUPFAM" id="SSF57850">
    <property type="entry name" value="RING/U-box"/>
    <property type="match status" value="1"/>
</dbReference>
<feature type="compositionally biased region" description="Pro residues" evidence="4">
    <location>
        <begin position="644"/>
        <end position="656"/>
    </location>
</feature>
<feature type="region of interest" description="Disordered" evidence="4">
    <location>
        <begin position="1"/>
        <end position="64"/>
    </location>
</feature>
<evidence type="ECO:0000313" key="5">
    <source>
        <dbReference type="EMBL" id="WWD20580.1"/>
    </source>
</evidence>
<dbReference type="PROSITE" id="PS50089">
    <property type="entry name" value="ZF_RING_2"/>
    <property type="match status" value="1"/>
</dbReference>
<feature type="compositionally biased region" description="Polar residues" evidence="4">
    <location>
        <begin position="144"/>
        <end position="158"/>
    </location>
</feature>
<feature type="compositionally biased region" description="Pro residues" evidence="4">
    <location>
        <begin position="1026"/>
        <end position="1036"/>
    </location>
</feature>
<dbReference type="OrthoDB" id="8062037at2759"/>
<proteinExistence type="predicted"/>
<feature type="compositionally biased region" description="Low complexity" evidence="4">
    <location>
        <begin position="192"/>
        <end position="206"/>
    </location>
</feature>
<keyword evidence="1" id="KW-0479">Metal-binding</keyword>
<feature type="compositionally biased region" description="Pro residues" evidence="4">
    <location>
        <begin position="1006"/>
        <end position="1016"/>
    </location>
</feature>
<dbReference type="EMBL" id="CP144059">
    <property type="protein sequence ID" value="WWD20580.1"/>
    <property type="molecule type" value="Genomic_DNA"/>
</dbReference>
<dbReference type="PANTHER" id="PTHR14155">
    <property type="entry name" value="RING FINGER DOMAIN-CONTAINING"/>
    <property type="match status" value="1"/>
</dbReference>
<feature type="compositionally biased region" description="Low complexity" evidence="4">
    <location>
        <begin position="839"/>
        <end position="850"/>
    </location>
</feature>
<feature type="region of interest" description="Disordered" evidence="4">
    <location>
        <begin position="437"/>
        <end position="726"/>
    </location>
</feature>
<dbReference type="Proteomes" id="UP000322225">
    <property type="component" value="Chromosome 9"/>
</dbReference>
<dbReference type="SMART" id="SM00184">
    <property type="entry name" value="RING"/>
    <property type="match status" value="1"/>
</dbReference>
<evidence type="ECO:0000256" key="3">
    <source>
        <dbReference type="ARBA" id="ARBA00022833"/>
    </source>
</evidence>
<feature type="compositionally biased region" description="Low complexity" evidence="4">
    <location>
        <begin position="54"/>
        <end position="64"/>
    </location>
</feature>
<feature type="compositionally biased region" description="Pro residues" evidence="4">
    <location>
        <begin position="314"/>
        <end position="327"/>
    </location>
</feature>
<feature type="compositionally biased region" description="Low complexity" evidence="4">
    <location>
        <begin position="621"/>
        <end position="640"/>
    </location>
</feature>
<feature type="region of interest" description="Disordered" evidence="4">
    <location>
        <begin position="903"/>
        <end position="1190"/>
    </location>
</feature>
<feature type="compositionally biased region" description="Low complexity" evidence="4">
    <location>
        <begin position="1069"/>
        <end position="1080"/>
    </location>
</feature>
<dbReference type="InterPro" id="IPR053238">
    <property type="entry name" value="RING-H2_zinc_finger"/>
</dbReference>
<dbReference type="KEGG" id="ksn:43589642"/>
<dbReference type="InterPro" id="IPR001841">
    <property type="entry name" value="Znf_RING"/>
</dbReference>
<evidence type="ECO:0000256" key="1">
    <source>
        <dbReference type="ARBA" id="ARBA00022723"/>
    </source>
</evidence>
<feature type="compositionally biased region" description="Polar residues" evidence="4">
    <location>
        <begin position="527"/>
        <end position="542"/>
    </location>
</feature>
<feature type="compositionally biased region" description="Polar residues" evidence="4">
    <location>
        <begin position="611"/>
        <end position="620"/>
    </location>
</feature>
<evidence type="ECO:0000256" key="4">
    <source>
        <dbReference type="SAM" id="MobiDB-lite"/>
    </source>
</evidence>
<dbReference type="PANTHER" id="PTHR14155:SF627">
    <property type="entry name" value="OS06G0192800 PROTEIN"/>
    <property type="match status" value="1"/>
</dbReference>
<gene>
    <name evidence="5" type="ORF">CI109_105056</name>
</gene>
<feature type="compositionally biased region" description="Polar residues" evidence="4">
    <location>
        <begin position="110"/>
        <end position="123"/>
    </location>
</feature>
<feature type="compositionally biased region" description="Polar residues" evidence="4">
    <location>
        <begin position="983"/>
        <end position="995"/>
    </location>
</feature>
<evidence type="ECO:0000313" key="6">
    <source>
        <dbReference type="Proteomes" id="UP000322225"/>
    </source>
</evidence>
<organism evidence="5 6">
    <name type="scientific">Kwoniella shandongensis</name>
    <dbReference type="NCBI Taxonomy" id="1734106"/>
    <lineage>
        <taxon>Eukaryota</taxon>
        <taxon>Fungi</taxon>
        <taxon>Dikarya</taxon>
        <taxon>Basidiomycota</taxon>
        <taxon>Agaricomycotina</taxon>
        <taxon>Tremellomycetes</taxon>
        <taxon>Tremellales</taxon>
        <taxon>Cryptococcaceae</taxon>
        <taxon>Kwoniella</taxon>
    </lineage>
</organism>
<feature type="region of interest" description="Disordered" evidence="4">
    <location>
        <begin position="90"/>
        <end position="416"/>
    </location>
</feature>
<feature type="compositionally biased region" description="Pro residues" evidence="4">
    <location>
        <begin position="34"/>
        <end position="44"/>
    </location>
</feature>
<feature type="compositionally biased region" description="Low complexity" evidence="4">
    <location>
        <begin position="691"/>
        <end position="704"/>
    </location>
</feature>
<dbReference type="Gene3D" id="3.30.40.10">
    <property type="entry name" value="Zinc/RING finger domain, C3HC4 (zinc finger)"/>
    <property type="match status" value="1"/>
</dbReference>
<feature type="compositionally biased region" description="Basic and acidic residues" evidence="4">
    <location>
        <begin position="445"/>
        <end position="473"/>
    </location>
</feature>
<keyword evidence="6" id="KW-1185">Reference proteome</keyword>
<evidence type="ECO:0000256" key="2">
    <source>
        <dbReference type="ARBA" id="ARBA00022771"/>
    </source>
</evidence>
<feature type="compositionally biased region" description="Low complexity" evidence="4">
    <location>
        <begin position="903"/>
        <end position="918"/>
    </location>
</feature>
<reference evidence="5" key="2">
    <citation type="submission" date="2024-01" db="EMBL/GenBank/DDBJ databases">
        <title>Comparative genomics of Cryptococcus and Kwoniella reveals pathogenesis evolution and contrasting modes of karyotype evolution via chromosome fusion or intercentromeric recombination.</title>
        <authorList>
            <person name="Coelho M.A."/>
            <person name="David-Palma M."/>
            <person name="Shea T."/>
            <person name="Bowers K."/>
            <person name="McGinley-Smith S."/>
            <person name="Mohammad A.W."/>
            <person name="Gnirke A."/>
            <person name="Yurkov A.M."/>
            <person name="Nowrousian M."/>
            <person name="Sun S."/>
            <person name="Cuomo C.A."/>
            <person name="Heitman J."/>
        </authorList>
    </citation>
    <scope>NUCLEOTIDE SEQUENCE</scope>
    <source>
        <strain evidence="5">CBS 12478</strain>
    </source>
</reference>
<name>A0A5M6BWS0_9TREE</name>
<feature type="region of interest" description="Disordered" evidence="4">
    <location>
        <begin position="826"/>
        <end position="859"/>
    </location>
</feature>
<feature type="compositionally biased region" description="Basic and acidic residues" evidence="4">
    <location>
        <begin position="1121"/>
        <end position="1134"/>
    </location>
</feature>
<protein>
    <submittedName>
        <fullName evidence="5">Uncharacterized protein</fullName>
    </submittedName>
</protein>
<feature type="compositionally biased region" description="Low complexity" evidence="4">
    <location>
        <begin position="377"/>
        <end position="404"/>
    </location>
</feature>
<accession>A0A5M6BWS0</accession>
<dbReference type="Pfam" id="PF13639">
    <property type="entry name" value="zf-RING_2"/>
    <property type="match status" value="1"/>
</dbReference>
<dbReference type="InterPro" id="IPR013083">
    <property type="entry name" value="Znf_RING/FYVE/PHD"/>
</dbReference>